<reference evidence="5" key="1">
    <citation type="journal article" date="2014" name="Science">
        <title>Ancient hybridizations among the ancestral genomes of bread wheat.</title>
        <authorList>
            <consortium name="International Wheat Genome Sequencing Consortium,"/>
            <person name="Marcussen T."/>
            <person name="Sandve S.R."/>
            <person name="Heier L."/>
            <person name="Spannagl M."/>
            <person name="Pfeifer M."/>
            <person name="Jakobsen K.S."/>
            <person name="Wulff B.B."/>
            <person name="Steuernagel B."/>
            <person name="Mayer K.F."/>
            <person name="Olsen O.A."/>
        </authorList>
    </citation>
    <scope>NUCLEOTIDE SEQUENCE [LARGE SCALE GENOMIC DNA]</scope>
    <source>
        <strain evidence="5">cv. AL8/78</strain>
    </source>
</reference>
<reference evidence="4" key="5">
    <citation type="journal article" date="2021" name="G3 (Bethesda)">
        <title>Aegilops tauschii genome assembly Aet v5.0 features greater sequence contiguity and improved annotation.</title>
        <authorList>
            <person name="Wang L."/>
            <person name="Zhu T."/>
            <person name="Rodriguez J.C."/>
            <person name="Deal K.R."/>
            <person name="Dubcovsky J."/>
            <person name="McGuire P.E."/>
            <person name="Lux T."/>
            <person name="Spannagl M."/>
            <person name="Mayer K.F.X."/>
            <person name="Baldrich P."/>
            <person name="Meyers B.C."/>
            <person name="Huo N."/>
            <person name="Gu Y.Q."/>
            <person name="Zhou H."/>
            <person name="Devos K.M."/>
            <person name="Bennetzen J.L."/>
            <person name="Unver T."/>
            <person name="Budak H."/>
            <person name="Gulick P.J."/>
            <person name="Galiba G."/>
            <person name="Kalapos B."/>
            <person name="Nelson D.R."/>
            <person name="Li P."/>
            <person name="You F.M."/>
            <person name="Luo M.C."/>
            <person name="Dvorak J."/>
        </authorList>
    </citation>
    <scope>NUCLEOTIDE SEQUENCE [LARGE SCALE GENOMIC DNA]</scope>
    <source>
        <strain evidence="4">cv. AL8/78</strain>
    </source>
</reference>
<evidence type="ECO:0000256" key="3">
    <source>
        <dbReference type="ARBA" id="ARBA00023274"/>
    </source>
</evidence>
<dbReference type="GO" id="GO:1990904">
    <property type="term" value="C:ribonucleoprotein complex"/>
    <property type="evidence" value="ECO:0007669"/>
    <property type="project" value="UniProtKB-KW"/>
</dbReference>
<protein>
    <submittedName>
        <fullName evidence="4">Uncharacterized protein</fullName>
    </submittedName>
</protein>
<dbReference type="Gramene" id="AET4Gv20651000.12">
    <property type="protein sequence ID" value="AET4Gv20651000.12"/>
    <property type="gene ID" value="AET4Gv20651000"/>
</dbReference>
<comment type="similarity">
    <text evidence="1">Belongs to the universal ribosomal protein uS7 family.</text>
</comment>
<sequence>MMNLFYLEALVPHHRVHGCNNNKKIMVVRIIKHTMEIIHLTDANSILITVDAIIHRVVWTWEF</sequence>
<keyword evidence="5" id="KW-1185">Reference proteome</keyword>
<dbReference type="Gene3D" id="1.10.455.10">
    <property type="entry name" value="Ribosomal protein S7 domain"/>
    <property type="match status" value="1"/>
</dbReference>
<accession>A0A453IRC1</accession>
<name>A0A453IRC1_AEGTS</name>
<dbReference type="InterPro" id="IPR036823">
    <property type="entry name" value="Ribosomal_uS7_dom_sf"/>
</dbReference>
<reference evidence="4" key="3">
    <citation type="journal article" date="2017" name="Nature">
        <title>Genome sequence of the progenitor of the wheat D genome Aegilops tauschii.</title>
        <authorList>
            <person name="Luo M.C."/>
            <person name="Gu Y.Q."/>
            <person name="Puiu D."/>
            <person name="Wang H."/>
            <person name="Twardziok S.O."/>
            <person name="Deal K.R."/>
            <person name="Huo N."/>
            <person name="Zhu T."/>
            <person name="Wang L."/>
            <person name="Wang Y."/>
            <person name="McGuire P.E."/>
            <person name="Liu S."/>
            <person name="Long H."/>
            <person name="Ramasamy R.K."/>
            <person name="Rodriguez J.C."/>
            <person name="Van S.L."/>
            <person name="Yuan L."/>
            <person name="Wang Z."/>
            <person name="Xia Z."/>
            <person name="Xiao L."/>
            <person name="Anderson O.D."/>
            <person name="Ouyang S."/>
            <person name="Liang Y."/>
            <person name="Zimin A.V."/>
            <person name="Pertea G."/>
            <person name="Qi P."/>
            <person name="Bennetzen J.L."/>
            <person name="Dai X."/>
            <person name="Dawson M.W."/>
            <person name="Muller H.G."/>
            <person name="Kugler K."/>
            <person name="Rivarola-Duarte L."/>
            <person name="Spannagl M."/>
            <person name="Mayer K.F.X."/>
            <person name="Lu F.H."/>
            <person name="Bevan M.W."/>
            <person name="Leroy P."/>
            <person name="Li P."/>
            <person name="You F.M."/>
            <person name="Sun Q."/>
            <person name="Liu Z."/>
            <person name="Lyons E."/>
            <person name="Wicker T."/>
            <person name="Salzberg S.L."/>
            <person name="Devos K.M."/>
            <person name="Dvorak J."/>
        </authorList>
    </citation>
    <scope>NUCLEOTIDE SEQUENCE [LARGE SCALE GENOMIC DNA]</scope>
    <source>
        <strain evidence="4">cv. AL8/78</strain>
    </source>
</reference>
<dbReference type="GO" id="GO:0005840">
    <property type="term" value="C:ribosome"/>
    <property type="evidence" value="ECO:0007669"/>
    <property type="project" value="UniProtKB-KW"/>
</dbReference>
<reference evidence="5" key="2">
    <citation type="journal article" date="2017" name="Nat. Plants">
        <title>The Aegilops tauschii genome reveals multiple impacts of transposons.</title>
        <authorList>
            <person name="Zhao G."/>
            <person name="Zou C."/>
            <person name="Li K."/>
            <person name="Wang K."/>
            <person name="Li T."/>
            <person name="Gao L."/>
            <person name="Zhang X."/>
            <person name="Wang H."/>
            <person name="Yang Z."/>
            <person name="Liu X."/>
            <person name="Jiang W."/>
            <person name="Mao L."/>
            <person name="Kong X."/>
            <person name="Jiao Y."/>
            <person name="Jia J."/>
        </authorList>
    </citation>
    <scope>NUCLEOTIDE SEQUENCE [LARGE SCALE GENOMIC DNA]</scope>
    <source>
        <strain evidence="5">cv. AL8/78</strain>
    </source>
</reference>
<keyword evidence="3" id="KW-0687">Ribonucleoprotein</keyword>
<organism evidence="4 5">
    <name type="scientific">Aegilops tauschii subsp. strangulata</name>
    <name type="common">Goatgrass</name>
    <dbReference type="NCBI Taxonomy" id="200361"/>
    <lineage>
        <taxon>Eukaryota</taxon>
        <taxon>Viridiplantae</taxon>
        <taxon>Streptophyta</taxon>
        <taxon>Embryophyta</taxon>
        <taxon>Tracheophyta</taxon>
        <taxon>Spermatophyta</taxon>
        <taxon>Magnoliopsida</taxon>
        <taxon>Liliopsida</taxon>
        <taxon>Poales</taxon>
        <taxon>Poaceae</taxon>
        <taxon>BOP clade</taxon>
        <taxon>Pooideae</taxon>
        <taxon>Triticodae</taxon>
        <taxon>Triticeae</taxon>
        <taxon>Triticinae</taxon>
        <taxon>Aegilops</taxon>
    </lineage>
</organism>
<evidence type="ECO:0000313" key="5">
    <source>
        <dbReference type="Proteomes" id="UP000015105"/>
    </source>
</evidence>
<evidence type="ECO:0000256" key="1">
    <source>
        <dbReference type="ARBA" id="ARBA00007151"/>
    </source>
</evidence>
<dbReference type="AlphaFoldDB" id="A0A453IRC1"/>
<evidence type="ECO:0000256" key="2">
    <source>
        <dbReference type="ARBA" id="ARBA00022980"/>
    </source>
</evidence>
<dbReference type="EnsemblPlants" id="AET4Gv20651000.12">
    <property type="protein sequence ID" value="AET4Gv20651000.12"/>
    <property type="gene ID" value="AET4Gv20651000"/>
</dbReference>
<dbReference type="Proteomes" id="UP000015105">
    <property type="component" value="Chromosome 4D"/>
</dbReference>
<reference evidence="4" key="4">
    <citation type="submission" date="2019-03" db="UniProtKB">
        <authorList>
            <consortium name="EnsemblPlants"/>
        </authorList>
    </citation>
    <scope>IDENTIFICATION</scope>
</reference>
<proteinExistence type="inferred from homology"/>
<keyword evidence="2" id="KW-0689">Ribosomal protein</keyword>
<evidence type="ECO:0000313" key="4">
    <source>
        <dbReference type="EnsemblPlants" id="AET4Gv20651000.12"/>
    </source>
</evidence>